<dbReference type="InterPro" id="IPR015943">
    <property type="entry name" value="WD40/YVTN_repeat-like_dom_sf"/>
</dbReference>
<dbReference type="SMART" id="SM00320">
    <property type="entry name" value="WD40"/>
    <property type="match status" value="3"/>
</dbReference>
<feature type="repeat" description="WD" evidence="8">
    <location>
        <begin position="365"/>
        <end position="406"/>
    </location>
</feature>
<evidence type="ECO:0000256" key="8">
    <source>
        <dbReference type="PROSITE-ProRule" id="PRU00221"/>
    </source>
</evidence>
<dbReference type="SUPFAM" id="SSF82171">
    <property type="entry name" value="DPP6 N-terminal domain-like"/>
    <property type="match status" value="1"/>
</dbReference>
<dbReference type="STRING" id="857340.A0A086T802"/>
<dbReference type="EMBL" id="JPKY01000031">
    <property type="protein sequence ID" value="KFH45484.1"/>
    <property type="molecule type" value="Genomic_DNA"/>
</dbReference>
<comment type="subcellular location">
    <subcellularLocation>
        <location evidence="1">Nucleus</location>
        <location evidence="1">Nucleolus</location>
    </subcellularLocation>
</comment>
<organism evidence="10 11">
    <name type="scientific">Hapsidospora chrysogenum (strain ATCC 11550 / CBS 779.69 / DSM 880 / IAM 14645 / JCM 23072 / IMI 49137)</name>
    <name type="common">Acremonium chrysogenum</name>
    <dbReference type="NCBI Taxonomy" id="857340"/>
    <lineage>
        <taxon>Eukaryota</taxon>
        <taxon>Fungi</taxon>
        <taxon>Dikarya</taxon>
        <taxon>Ascomycota</taxon>
        <taxon>Pezizomycotina</taxon>
        <taxon>Sordariomycetes</taxon>
        <taxon>Hypocreomycetidae</taxon>
        <taxon>Hypocreales</taxon>
        <taxon>Bionectriaceae</taxon>
        <taxon>Hapsidospora</taxon>
    </lineage>
</organism>
<evidence type="ECO:0000256" key="5">
    <source>
        <dbReference type="ARBA" id="ARBA00022737"/>
    </source>
</evidence>
<evidence type="ECO:0000256" key="3">
    <source>
        <dbReference type="ARBA" id="ARBA00022552"/>
    </source>
</evidence>
<evidence type="ECO:0000256" key="4">
    <source>
        <dbReference type="ARBA" id="ARBA00022574"/>
    </source>
</evidence>
<evidence type="ECO:0000313" key="11">
    <source>
        <dbReference type="Proteomes" id="UP000029964"/>
    </source>
</evidence>
<dbReference type="GO" id="GO:0006364">
    <property type="term" value="P:rRNA processing"/>
    <property type="evidence" value="ECO:0007669"/>
    <property type="project" value="UniProtKB-KW"/>
</dbReference>
<dbReference type="InterPro" id="IPR001680">
    <property type="entry name" value="WD40_rpt"/>
</dbReference>
<dbReference type="PANTHER" id="PTHR44215:SF1">
    <property type="entry name" value="WD REPEAT-CONTAINING PROTEIN 75"/>
    <property type="match status" value="1"/>
</dbReference>
<comment type="caution">
    <text evidence="10">The sequence shown here is derived from an EMBL/GenBank/DDBJ whole genome shotgun (WGS) entry which is preliminary data.</text>
</comment>
<reference evidence="11" key="1">
    <citation type="journal article" date="2014" name="Genome Announc.">
        <title>Genome sequence and annotation of Acremonium chrysogenum, producer of the beta-lactam antibiotic cephalosporin C.</title>
        <authorList>
            <person name="Terfehr D."/>
            <person name="Dahlmann T.A."/>
            <person name="Specht T."/>
            <person name="Zadra I."/>
            <person name="Kuernsteiner H."/>
            <person name="Kueck U."/>
        </authorList>
    </citation>
    <scope>NUCLEOTIDE SEQUENCE [LARGE SCALE GENOMIC DNA]</scope>
    <source>
        <strain evidence="11">ATCC 11550 / CBS 779.69 / DSM 880 / IAM 14645 / JCM 23072 / IMI 49137</strain>
    </source>
</reference>
<evidence type="ECO:0000313" key="10">
    <source>
        <dbReference type="EMBL" id="KFH45484.1"/>
    </source>
</evidence>
<protein>
    <submittedName>
        <fullName evidence="10">U3 small nucleolar RNA-associated protein-like protein</fullName>
    </submittedName>
</protein>
<sequence>MAGTKGQKSSADKPKKRKREINDADSKAKRHRRDVKANGAASSQEREKASNAPDNEASGTLVAANGDEMASRPLGDLANKAASETSWRISKPMGGRMLDIDPILTDDEQYLILAYNTSIQVYTATDSLLVRRIPITTLDSSASQGSKPAIITAMRLSKRSSEMVWVACSDGRIYYINWTRSKQSLWSFQTKSGTAKAMVVLPIGGPKKAQEAVLVAESDKSVRLDVMAYLRAKGQKPQAKNLLSLKKHGNALQLLESTNDGRFLVGALNDRIFVGVLPSESVENLDSLQHEFYSFDAPDLITSLDLKMGTHMPAKTPNGKKAGTIIDVVAGGARGGIYVYQDIVARLLALGKSKSDKELIQAQKFHWHRKAVHSVKWSRDGNYMISGGSENVMVTWQMDTGKREYLPHLSGSVENIVVSANGSSYVVHLDDNSAMILSTSEMKPTAYVSGIQSATVSVSPPKDLLVKRVWTAPEHVRRPIPAAVRPTEPSRLHVCVGNGRQATMTGDFSAPLLQSFDLETFTSITKQPLARTQPTDVNITSKGVPIDEPLITHVAFSADGKWLASVDNWKPSERDVVSVTNDVRDQFLRERHEIHLKFWEMGTGDQPAALVSRVNAPHATTHPEAVLDLAAGPASSCFATIGGDGMVRVWRPRLRKINGIVSKGADGQELHTWGCSQAIPVGDGMGEKAVVELGSAQPQGAVAFSEDGSTIFAAYGGIDTGVVYVIDASSGEVVKTLEGLWSGQLHSLESLSPFLVVLSDELRVYDVVGDELRYGITIPEIPGVSELMQLAVDRQSRHFAVALPVKEVSSIGVFDPEEPEPLLVRSVPHRVVSLVASPETSCFVALDDCAQIWIITEESEPSALAPAQPLEDLRLDGPTTVAAGTGMAALMGEDAEMGSDDEGEPAAAVDADDDDDDVDMDDTYASVVVPQQLADIFDAAPAFAGPSVEDMFYKVTSLLSAKPLVSASE</sequence>
<evidence type="ECO:0000256" key="2">
    <source>
        <dbReference type="ARBA" id="ARBA00022517"/>
    </source>
</evidence>
<dbReference type="GO" id="GO:0032040">
    <property type="term" value="C:small-subunit processome"/>
    <property type="evidence" value="ECO:0007669"/>
    <property type="project" value="InterPro"/>
</dbReference>
<dbReference type="Proteomes" id="UP000029964">
    <property type="component" value="Unassembled WGS sequence"/>
</dbReference>
<name>A0A086T802_HAPC1</name>
<keyword evidence="3" id="KW-0698">rRNA processing</keyword>
<keyword evidence="7" id="KW-0539">Nucleus</keyword>
<feature type="region of interest" description="Disordered" evidence="9">
    <location>
        <begin position="895"/>
        <end position="922"/>
    </location>
</feature>
<evidence type="ECO:0000256" key="7">
    <source>
        <dbReference type="ARBA" id="ARBA00023242"/>
    </source>
</evidence>
<dbReference type="CDD" id="cd23952">
    <property type="entry name" value="Utp17_CTD"/>
    <property type="match status" value="1"/>
</dbReference>
<accession>A0A086T802</accession>
<dbReference type="SUPFAM" id="SSF50969">
    <property type="entry name" value="YVTN repeat-like/Quinoprotein amine dehydrogenase"/>
    <property type="match status" value="1"/>
</dbReference>
<keyword evidence="4 8" id="KW-0853">WD repeat</keyword>
<feature type="repeat" description="WD" evidence="8">
    <location>
        <begin position="619"/>
        <end position="650"/>
    </location>
</feature>
<dbReference type="PROSITE" id="PS50082">
    <property type="entry name" value="WD_REPEATS_2"/>
    <property type="match status" value="2"/>
</dbReference>
<dbReference type="HOGENOM" id="CLU_005417_0_1_1"/>
<dbReference type="PANTHER" id="PTHR44215">
    <property type="entry name" value="WD REPEAT-CONTAINING PROTEIN 75"/>
    <property type="match status" value="1"/>
</dbReference>
<dbReference type="GO" id="GO:0003723">
    <property type="term" value="F:RNA binding"/>
    <property type="evidence" value="ECO:0007669"/>
    <property type="project" value="InterPro"/>
</dbReference>
<evidence type="ECO:0000256" key="1">
    <source>
        <dbReference type="ARBA" id="ARBA00004604"/>
    </source>
</evidence>
<dbReference type="OrthoDB" id="4096at2759"/>
<dbReference type="GO" id="GO:2000234">
    <property type="term" value="P:positive regulation of rRNA processing"/>
    <property type="evidence" value="ECO:0007669"/>
    <property type="project" value="TreeGrafter"/>
</dbReference>
<keyword evidence="11" id="KW-1185">Reference proteome</keyword>
<evidence type="ECO:0000256" key="6">
    <source>
        <dbReference type="ARBA" id="ARBA00023163"/>
    </source>
</evidence>
<dbReference type="Pfam" id="PF23869">
    <property type="entry name" value="Beta-prop_WDR75_1st"/>
    <property type="match status" value="1"/>
</dbReference>
<dbReference type="InterPro" id="IPR053826">
    <property type="entry name" value="WDR75"/>
</dbReference>
<feature type="region of interest" description="Disordered" evidence="9">
    <location>
        <begin position="1"/>
        <end position="59"/>
    </location>
</feature>
<proteinExistence type="predicted"/>
<keyword evidence="2" id="KW-0690">Ribosome biogenesis</keyword>
<gene>
    <name evidence="10" type="ORF">ACRE_037120</name>
</gene>
<dbReference type="Gene3D" id="2.130.10.10">
    <property type="entry name" value="YVTN repeat-like/Quinoprotein amine dehydrogenase"/>
    <property type="match status" value="2"/>
</dbReference>
<evidence type="ECO:0000256" key="9">
    <source>
        <dbReference type="SAM" id="MobiDB-lite"/>
    </source>
</evidence>
<dbReference type="InterPro" id="IPR011044">
    <property type="entry name" value="Quino_amine_DH_bsu"/>
</dbReference>
<keyword evidence="5" id="KW-0677">Repeat</keyword>
<keyword evidence="6" id="KW-0804">Transcription</keyword>
<dbReference type="GO" id="GO:0045943">
    <property type="term" value="P:positive regulation of transcription by RNA polymerase I"/>
    <property type="evidence" value="ECO:0007669"/>
    <property type="project" value="InterPro"/>
</dbReference>
<dbReference type="PROSITE" id="PS50294">
    <property type="entry name" value="WD_REPEATS_REGION"/>
    <property type="match status" value="1"/>
</dbReference>
<dbReference type="AlphaFoldDB" id="A0A086T802"/>